<dbReference type="InterPro" id="IPR050382">
    <property type="entry name" value="MFS_Na/Anion_cotransporter"/>
</dbReference>
<dbReference type="Gene3D" id="1.20.1250.20">
    <property type="entry name" value="MFS general substrate transporter like domains"/>
    <property type="match status" value="2"/>
</dbReference>
<sequence length="568" mass="60810">MARMLDRIQFEARAAPLASPSPRCQALQTVDYWSSHPRRHCKVKAWRYGAQALRTLPQRELRSRLLCYSWHDGGGRARPLGFGIQANPRQKSPGQEKPPLMVDGLAVASDYEPDSFGAVAAEDSGLTPSAQPLFDGLTGWRKRWTVVGLCFLAFVLCNLDRVNMSIAILPMATQYGWSAATMGLVQSSFFWGYLLTQVAGGVMADRLGGKMVLGLGVLWWSLATAATPPAAQAGLPSLLLARCLMGMGEGVAMPAMNAMLAKWVPAAERSRSLALVYSGMFIGSVLGLGASPHVLAAFGWPAVFWSFGSLGVFWYFLWQSSVSSCPSEDPGLTSEERTFILANTATSGLARAEAIPWRQLLSRKEVWALILCHFCHNWGLFILLTWMPAYYNQVLGLNLMESGVLSVMPWVAMAVMANVAGWAADAMVARGTSITVVRKVMQTVGFLGPAIFLSQLGGIKTAAGAVLCMVASQGLDAFSQAGLYANHQDIGPRYAGVLLGLSNTAGVLAGVLGNLVTGFLLQASSDVAATAGAAVGTGWDQVWAVAVALYLLGTVLWLTMSTGERIFD</sequence>
<evidence type="ECO:0000256" key="10">
    <source>
        <dbReference type="SAM" id="Phobius"/>
    </source>
</evidence>
<keyword evidence="6" id="KW-0809">Transit peptide</keyword>
<feature type="transmembrane region" description="Helical" evidence="10">
    <location>
        <begin position="272"/>
        <end position="291"/>
    </location>
</feature>
<keyword evidence="3" id="KW-0150">Chloroplast</keyword>
<gene>
    <name evidence="12" type="ORF">Vretifemale_8851</name>
    <name evidence="13" type="ORF">Vretimale_12236</name>
</gene>
<dbReference type="GO" id="GO:0009507">
    <property type="term" value="C:chloroplast"/>
    <property type="evidence" value="ECO:0007669"/>
    <property type="project" value="UniProtKB-SubCell"/>
</dbReference>
<evidence type="ECO:0000256" key="9">
    <source>
        <dbReference type="ARBA" id="ARBA00024362"/>
    </source>
</evidence>
<dbReference type="GO" id="GO:0005315">
    <property type="term" value="F:phosphate transmembrane transporter activity"/>
    <property type="evidence" value="ECO:0007669"/>
    <property type="project" value="UniProtKB-ARBA"/>
</dbReference>
<evidence type="ECO:0000256" key="3">
    <source>
        <dbReference type="ARBA" id="ARBA00022528"/>
    </source>
</evidence>
<dbReference type="PANTHER" id="PTHR11662:SF446">
    <property type="entry name" value="SODIUM-DEPENDENT PHOSPHATE TRANSPORT PROTEIN 1, CHLOROPLASTIC"/>
    <property type="match status" value="1"/>
</dbReference>
<feature type="transmembrane region" description="Helical" evidence="10">
    <location>
        <begin position="366"/>
        <end position="387"/>
    </location>
</feature>
<accession>A0A8J4FPX0</accession>
<dbReference type="AlphaFoldDB" id="A0A8J4FPX0"/>
<dbReference type="InterPro" id="IPR044777">
    <property type="entry name" value="SLC17A9-like"/>
</dbReference>
<dbReference type="PROSITE" id="PS50850">
    <property type="entry name" value="MFS"/>
    <property type="match status" value="1"/>
</dbReference>
<keyword evidence="4" id="KW-0934">Plastid</keyword>
<reference evidence="12" key="1">
    <citation type="journal article" date="2021" name="Proc. Natl. Acad. Sci. U.S.A.">
        <title>Three genomes in the algal genus Volvox reveal the fate of a haploid sex-determining region after a transition to homothallism.</title>
        <authorList>
            <person name="Yamamoto K."/>
            <person name="Hamaji T."/>
            <person name="Kawai-Toyooka H."/>
            <person name="Matsuzaki R."/>
            <person name="Takahashi F."/>
            <person name="Nishimura Y."/>
            <person name="Kawachi M."/>
            <person name="Noguchi H."/>
            <person name="Minakuchi Y."/>
            <person name="Umen J.G."/>
            <person name="Toyoda A."/>
            <person name="Nozaki H."/>
        </authorList>
    </citation>
    <scope>NUCLEOTIDE SEQUENCE</scope>
    <source>
        <strain evidence="13">NIES-3785</strain>
        <strain evidence="12">NIES-3786</strain>
    </source>
</reference>
<feature type="transmembrane region" description="Helical" evidence="10">
    <location>
        <begin position="440"/>
        <end position="457"/>
    </location>
</feature>
<comment type="subcellular location">
    <subcellularLocation>
        <location evidence="1">Membrane</location>
        <topology evidence="1">Multi-pass membrane protein</topology>
    </subcellularLocation>
    <subcellularLocation>
        <location evidence="2">Plastid</location>
        <location evidence="2">Chloroplast</location>
    </subcellularLocation>
</comment>
<feature type="transmembrane region" description="Helical" evidence="10">
    <location>
        <begin position="297"/>
        <end position="317"/>
    </location>
</feature>
<comment type="similarity">
    <text evidence="9">Belongs to the major facilitator superfamily. Sodium/anion cotransporter (TC 2.A.1.14) family.</text>
</comment>
<dbReference type="PANTHER" id="PTHR11662">
    <property type="entry name" value="SOLUTE CARRIER FAMILY 17"/>
    <property type="match status" value="1"/>
</dbReference>
<proteinExistence type="inferred from homology"/>
<evidence type="ECO:0000313" key="14">
    <source>
        <dbReference type="Proteomes" id="UP000747110"/>
    </source>
</evidence>
<keyword evidence="5 10" id="KW-0812">Transmembrane</keyword>
<feature type="transmembrane region" description="Helical" evidence="10">
    <location>
        <begin position="146"/>
        <end position="169"/>
    </location>
</feature>
<name>A0A8J4FPX0_9CHLO</name>
<keyword evidence="7 10" id="KW-1133">Transmembrane helix</keyword>
<feature type="transmembrane region" description="Helical" evidence="10">
    <location>
        <begin position="239"/>
        <end position="260"/>
    </location>
</feature>
<keyword evidence="14" id="KW-1185">Reference proteome</keyword>
<dbReference type="Proteomes" id="UP000722791">
    <property type="component" value="Unassembled WGS sequence"/>
</dbReference>
<evidence type="ECO:0000259" key="11">
    <source>
        <dbReference type="PROSITE" id="PS50850"/>
    </source>
</evidence>
<dbReference type="SUPFAM" id="SSF103473">
    <property type="entry name" value="MFS general substrate transporter"/>
    <property type="match status" value="1"/>
</dbReference>
<feature type="transmembrane region" description="Helical" evidence="10">
    <location>
        <begin position="207"/>
        <end position="227"/>
    </location>
</feature>
<dbReference type="InterPro" id="IPR020846">
    <property type="entry name" value="MFS_dom"/>
</dbReference>
<evidence type="ECO:0000256" key="5">
    <source>
        <dbReference type="ARBA" id="ARBA00022692"/>
    </source>
</evidence>
<evidence type="ECO:0000256" key="4">
    <source>
        <dbReference type="ARBA" id="ARBA00022640"/>
    </source>
</evidence>
<dbReference type="EMBL" id="BNCP01000016">
    <property type="protein sequence ID" value="GIL79556.1"/>
    <property type="molecule type" value="Genomic_DNA"/>
</dbReference>
<evidence type="ECO:0000256" key="1">
    <source>
        <dbReference type="ARBA" id="ARBA00004141"/>
    </source>
</evidence>
<evidence type="ECO:0000256" key="2">
    <source>
        <dbReference type="ARBA" id="ARBA00004229"/>
    </source>
</evidence>
<evidence type="ECO:0000256" key="7">
    <source>
        <dbReference type="ARBA" id="ARBA00022989"/>
    </source>
</evidence>
<dbReference type="Proteomes" id="UP000747110">
    <property type="component" value="Unassembled WGS sequence"/>
</dbReference>
<organism evidence="12 14">
    <name type="scientific">Volvox reticuliferus</name>
    <dbReference type="NCBI Taxonomy" id="1737510"/>
    <lineage>
        <taxon>Eukaryota</taxon>
        <taxon>Viridiplantae</taxon>
        <taxon>Chlorophyta</taxon>
        <taxon>core chlorophytes</taxon>
        <taxon>Chlorophyceae</taxon>
        <taxon>CS clade</taxon>
        <taxon>Chlamydomonadales</taxon>
        <taxon>Volvocaceae</taxon>
        <taxon>Volvox</taxon>
    </lineage>
</organism>
<dbReference type="EMBL" id="BNCQ01000027">
    <property type="protein sequence ID" value="GIM08171.1"/>
    <property type="molecule type" value="Genomic_DNA"/>
</dbReference>
<evidence type="ECO:0000313" key="12">
    <source>
        <dbReference type="EMBL" id="GIL79556.1"/>
    </source>
</evidence>
<feature type="transmembrane region" description="Helical" evidence="10">
    <location>
        <begin position="407"/>
        <end position="428"/>
    </location>
</feature>
<evidence type="ECO:0000256" key="8">
    <source>
        <dbReference type="ARBA" id="ARBA00023136"/>
    </source>
</evidence>
<dbReference type="Pfam" id="PF07690">
    <property type="entry name" value="MFS_1"/>
    <property type="match status" value="1"/>
</dbReference>
<dbReference type="FunFam" id="1.20.1250.20:FF:000086">
    <property type="entry name" value="ascorbate transporter, chloroplastic isoform X2"/>
    <property type="match status" value="1"/>
</dbReference>
<protein>
    <recommendedName>
        <fullName evidence="11">Major facilitator superfamily (MFS) profile domain-containing protein</fullName>
    </recommendedName>
</protein>
<evidence type="ECO:0000313" key="13">
    <source>
        <dbReference type="EMBL" id="GIM08171.1"/>
    </source>
</evidence>
<dbReference type="OrthoDB" id="4062651at2759"/>
<dbReference type="InterPro" id="IPR036259">
    <property type="entry name" value="MFS_trans_sf"/>
</dbReference>
<feature type="domain" description="Major facilitator superfamily (MFS) profile" evidence="11">
    <location>
        <begin position="146"/>
        <end position="565"/>
    </location>
</feature>
<dbReference type="FunFam" id="1.20.1250.20:FF:000058">
    <property type="entry name" value="ascorbate transporter, chloroplastic isoform X1"/>
    <property type="match status" value="1"/>
</dbReference>
<dbReference type="GO" id="GO:0042170">
    <property type="term" value="C:plastid membrane"/>
    <property type="evidence" value="ECO:0007669"/>
    <property type="project" value="UniProtKB-ARBA"/>
</dbReference>
<feature type="transmembrane region" description="Helical" evidence="10">
    <location>
        <begin position="497"/>
        <end position="521"/>
    </location>
</feature>
<feature type="transmembrane region" description="Helical" evidence="10">
    <location>
        <begin position="175"/>
        <end position="195"/>
    </location>
</feature>
<evidence type="ECO:0000256" key="6">
    <source>
        <dbReference type="ARBA" id="ARBA00022946"/>
    </source>
</evidence>
<feature type="transmembrane region" description="Helical" evidence="10">
    <location>
        <begin position="541"/>
        <end position="560"/>
    </location>
</feature>
<keyword evidence="8 10" id="KW-0472">Membrane</keyword>
<comment type="caution">
    <text evidence="12">The sequence shown here is derived from an EMBL/GenBank/DDBJ whole genome shotgun (WGS) entry which is preliminary data.</text>
</comment>
<dbReference type="CDD" id="cd17380">
    <property type="entry name" value="MFS_SLC17A9_like"/>
    <property type="match status" value="1"/>
</dbReference>
<dbReference type="InterPro" id="IPR011701">
    <property type="entry name" value="MFS"/>
</dbReference>